<keyword evidence="1" id="KW-0175">Coiled coil</keyword>
<protein>
    <submittedName>
        <fullName evidence="2">Uncharacterized protein</fullName>
    </submittedName>
</protein>
<dbReference type="Pfam" id="PF03564">
    <property type="entry name" value="DUF1759"/>
    <property type="match status" value="1"/>
</dbReference>
<name>A0A0V1GMJ2_9BILA</name>
<proteinExistence type="predicted"/>
<dbReference type="AlphaFoldDB" id="A0A0V1GMJ2"/>
<evidence type="ECO:0000256" key="1">
    <source>
        <dbReference type="SAM" id="Coils"/>
    </source>
</evidence>
<dbReference type="EMBL" id="JYDP01000951">
    <property type="protein sequence ID" value="KRY99202.1"/>
    <property type="molecule type" value="Genomic_DNA"/>
</dbReference>
<dbReference type="STRING" id="268475.A0A0V1GMJ2"/>
<dbReference type="PANTHER" id="PTHR22954:SF3">
    <property type="entry name" value="PROTEIN CBG08539"/>
    <property type="match status" value="1"/>
</dbReference>
<dbReference type="Proteomes" id="UP000055024">
    <property type="component" value="Unassembled WGS sequence"/>
</dbReference>
<accession>A0A0V1GMJ2</accession>
<feature type="non-terminal residue" evidence="2">
    <location>
        <position position="1"/>
    </location>
</feature>
<dbReference type="OrthoDB" id="7444419at2759"/>
<gene>
    <name evidence="2" type="ORF">T11_12998</name>
</gene>
<keyword evidence="3" id="KW-1185">Reference proteome</keyword>
<feature type="non-terminal residue" evidence="2">
    <location>
        <position position="254"/>
    </location>
</feature>
<evidence type="ECO:0000313" key="2">
    <source>
        <dbReference type="EMBL" id="KRY99202.1"/>
    </source>
</evidence>
<organism evidence="2 3">
    <name type="scientific">Trichinella zimbabwensis</name>
    <dbReference type="NCBI Taxonomy" id="268475"/>
    <lineage>
        <taxon>Eukaryota</taxon>
        <taxon>Metazoa</taxon>
        <taxon>Ecdysozoa</taxon>
        <taxon>Nematoda</taxon>
        <taxon>Enoplea</taxon>
        <taxon>Dorylaimia</taxon>
        <taxon>Trichinellida</taxon>
        <taxon>Trichinellidae</taxon>
        <taxon>Trichinella</taxon>
    </lineage>
</organism>
<feature type="coiled-coil region" evidence="1">
    <location>
        <begin position="19"/>
        <end position="66"/>
    </location>
</feature>
<sequence length="254" mass="29496">LKAKVSFLPRKLDLGKRRLHRLLEELNQLLGKRAAAREIEEQLRMLEDQYRQVEEWEEEFESTLDDDEVDMEMDKWSKFRQAFREGKARAMALIDELRAADVASKSVGSAEADKNVCSPQSSFPKFDGDLVKFREFWNQFECRMQQQKNLTDSMKLRYLRDCLTGEALETVAGLSAAETDYELAVQTIRDRYDKPVIAARRLLGNLVRMAWKEWDVNTLFEHLNLNVEALTLYGKDPRTSEVTAAEILIVLARE</sequence>
<evidence type="ECO:0000313" key="3">
    <source>
        <dbReference type="Proteomes" id="UP000055024"/>
    </source>
</evidence>
<comment type="caution">
    <text evidence="2">The sequence shown here is derived from an EMBL/GenBank/DDBJ whole genome shotgun (WGS) entry which is preliminary data.</text>
</comment>
<dbReference type="InterPro" id="IPR005312">
    <property type="entry name" value="DUF1759"/>
</dbReference>
<dbReference type="PANTHER" id="PTHR22954">
    <property type="entry name" value="RETROVIRAL PROTEASE-RELATED"/>
    <property type="match status" value="1"/>
</dbReference>
<reference evidence="2 3" key="1">
    <citation type="submission" date="2015-01" db="EMBL/GenBank/DDBJ databases">
        <title>Evolution of Trichinella species and genotypes.</title>
        <authorList>
            <person name="Korhonen P.K."/>
            <person name="Edoardo P."/>
            <person name="Giuseppe L.R."/>
            <person name="Gasser R.B."/>
        </authorList>
    </citation>
    <scope>NUCLEOTIDE SEQUENCE [LARGE SCALE GENOMIC DNA]</scope>
    <source>
        <strain evidence="2">ISS1029</strain>
    </source>
</reference>